<dbReference type="OrthoDB" id="5638726at2"/>
<evidence type="ECO:0000256" key="1">
    <source>
        <dbReference type="ARBA" id="ARBA00004651"/>
    </source>
</evidence>
<gene>
    <name evidence="7" type="ORF">SAMN05421829_12513</name>
</gene>
<evidence type="ECO:0000313" key="8">
    <source>
        <dbReference type="Proteomes" id="UP000186819"/>
    </source>
</evidence>
<keyword evidence="2" id="KW-1003">Cell membrane</keyword>
<evidence type="ECO:0000256" key="4">
    <source>
        <dbReference type="ARBA" id="ARBA00022989"/>
    </source>
</evidence>
<accession>A0A1N7CJR8</accession>
<dbReference type="RefSeq" id="WP_076604424.1">
    <property type="nucleotide sequence ID" value="NZ_FTMD01000025.1"/>
</dbReference>
<keyword evidence="4 6" id="KW-1133">Transmembrane helix</keyword>
<feature type="transmembrane region" description="Helical" evidence="6">
    <location>
        <begin position="145"/>
        <end position="165"/>
    </location>
</feature>
<sequence length="213" mass="22333">METQFLAGFLACMALIVAIGAQNSFVLQQGIRREHLLPITLICALSDALLIGAGIAGLGALIQSSPVVLSLARYGGAIFLLIYGGLAARRAWHGERLHVETGAPVPLATAVATCLGFTFLNPHVYLDTVVLLGGLANQHGEQGRWVFGAGSAAASLLWFFALAYGARVLAPLFDRALAWRVLDALMALVMFALALSLLQGNGVAAIGEIRAGR</sequence>
<dbReference type="PANTHER" id="PTHR30086">
    <property type="entry name" value="ARGININE EXPORTER PROTEIN ARGO"/>
    <property type="match status" value="1"/>
</dbReference>
<evidence type="ECO:0000256" key="6">
    <source>
        <dbReference type="SAM" id="Phobius"/>
    </source>
</evidence>
<dbReference type="PANTHER" id="PTHR30086:SF20">
    <property type="entry name" value="ARGININE EXPORTER PROTEIN ARGO-RELATED"/>
    <property type="match status" value="1"/>
</dbReference>
<protein>
    <submittedName>
        <fullName evidence="7">L-lysine exporter family protein LysE/ArgO</fullName>
    </submittedName>
</protein>
<evidence type="ECO:0000256" key="3">
    <source>
        <dbReference type="ARBA" id="ARBA00022692"/>
    </source>
</evidence>
<evidence type="ECO:0000256" key="5">
    <source>
        <dbReference type="ARBA" id="ARBA00023136"/>
    </source>
</evidence>
<keyword evidence="5 6" id="KW-0472">Membrane</keyword>
<dbReference type="InterPro" id="IPR001123">
    <property type="entry name" value="LeuE-type"/>
</dbReference>
<keyword evidence="8" id="KW-1185">Reference proteome</keyword>
<feature type="transmembrane region" description="Helical" evidence="6">
    <location>
        <begin position="177"/>
        <end position="198"/>
    </location>
</feature>
<feature type="transmembrane region" description="Helical" evidence="6">
    <location>
        <begin position="74"/>
        <end position="92"/>
    </location>
</feature>
<reference evidence="8" key="1">
    <citation type="submission" date="2017-01" db="EMBL/GenBank/DDBJ databases">
        <authorList>
            <person name="Varghese N."/>
            <person name="Submissions S."/>
        </authorList>
    </citation>
    <scope>NUCLEOTIDE SEQUENCE [LARGE SCALE GENOMIC DNA]</scope>
    <source>
        <strain evidence="8">ATCC 51758</strain>
    </source>
</reference>
<evidence type="ECO:0000256" key="2">
    <source>
        <dbReference type="ARBA" id="ARBA00022475"/>
    </source>
</evidence>
<name>A0A1N7CJR8_9RHOO</name>
<dbReference type="GO" id="GO:0005886">
    <property type="term" value="C:plasma membrane"/>
    <property type="evidence" value="ECO:0007669"/>
    <property type="project" value="UniProtKB-SubCell"/>
</dbReference>
<dbReference type="Proteomes" id="UP000186819">
    <property type="component" value="Unassembled WGS sequence"/>
</dbReference>
<keyword evidence="3 6" id="KW-0812">Transmembrane</keyword>
<dbReference type="AlphaFoldDB" id="A0A1N7CJR8"/>
<comment type="subcellular location">
    <subcellularLocation>
        <location evidence="1">Cell membrane</location>
        <topology evidence="1">Multi-pass membrane protein</topology>
    </subcellularLocation>
</comment>
<feature type="transmembrane region" description="Helical" evidence="6">
    <location>
        <begin position="39"/>
        <end position="62"/>
    </location>
</feature>
<organism evidence="7 8">
    <name type="scientific">Aromatoleum tolulyticum</name>
    <dbReference type="NCBI Taxonomy" id="34027"/>
    <lineage>
        <taxon>Bacteria</taxon>
        <taxon>Pseudomonadati</taxon>
        <taxon>Pseudomonadota</taxon>
        <taxon>Betaproteobacteria</taxon>
        <taxon>Rhodocyclales</taxon>
        <taxon>Rhodocyclaceae</taxon>
        <taxon>Aromatoleum</taxon>
    </lineage>
</organism>
<dbReference type="STRING" id="34027.SAMN05421829_12513"/>
<dbReference type="Pfam" id="PF01810">
    <property type="entry name" value="LysE"/>
    <property type="match status" value="1"/>
</dbReference>
<feature type="transmembrane region" description="Helical" evidence="6">
    <location>
        <begin position="6"/>
        <end position="27"/>
    </location>
</feature>
<dbReference type="EMBL" id="FTMD01000025">
    <property type="protein sequence ID" value="SIR63861.1"/>
    <property type="molecule type" value="Genomic_DNA"/>
</dbReference>
<proteinExistence type="predicted"/>
<evidence type="ECO:0000313" key="7">
    <source>
        <dbReference type="EMBL" id="SIR63861.1"/>
    </source>
</evidence>
<dbReference type="GO" id="GO:0015171">
    <property type="term" value="F:amino acid transmembrane transporter activity"/>
    <property type="evidence" value="ECO:0007669"/>
    <property type="project" value="TreeGrafter"/>
</dbReference>